<feature type="transmembrane region" description="Helical" evidence="12">
    <location>
        <begin position="48"/>
        <end position="67"/>
    </location>
</feature>
<dbReference type="NCBIfam" id="TIGR00836">
    <property type="entry name" value="amt"/>
    <property type="match status" value="1"/>
</dbReference>
<feature type="transmembrane region" description="Helical" evidence="12">
    <location>
        <begin position="15"/>
        <end position="36"/>
    </location>
</feature>
<comment type="function">
    <text evidence="11">Involved in the uptake of ammonium/ammonia (NH(4)(+)/NH(3)).</text>
</comment>
<name>A0A2M7TBD5_9ACTN</name>
<dbReference type="InterPro" id="IPR024041">
    <property type="entry name" value="NH4_transpt_AmtB-like_dom"/>
</dbReference>
<evidence type="ECO:0000256" key="5">
    <source>
        <dbReference type="ARBA" id="ARBA00022475"/>
    </source>
</evidence>
<dbReference type="PANTHER" id="PTHR43029:SF10">
    <property type="entry name" value="AMMONIUM TRANSPORTER MEP2"/>
    <property type="match status" value="1"/>
</dbReference>
<evidence type="ECO:0000313" key="14">
    <source>
        <dbReference type="EMBL" id="PIZ42415.1"/>
    </source>
</evidence>
<feature type="transmembrane region" description="Helical" evidence="12">
    <location>
        <begin position="360"/>
        <end position="382"/>
    </location>
</feature>
<dbReference type="Gene3D" id="1.10.3430.10">
    <property type="entry name" value="Ammonium transporter AmtB like domains"/>
    <property type="match status" value="1"/>
</dbReference>
<evidence type="ECO:0000256" key="7">
    <source>
        <dbReference type="ARBA" id="ARBA00022989"/>
    </source>
</evidence>
<dbReference type="Pfam" id="PF00909">
    <property type="entry name" value="Ammonium_transp"/>
    <property type="match status" value="1"/>
</dbReference>
<evidence type="ECO:0000259" key="13">
    <source>
        <dbReference type="Pfam" id="PF00909"/>
    </source>
</evidence>
<evidence type="ECO:0000256" key="6">
    <source>
        <dbReference type="ARBA" id="ARBA00022692"/>
    </source>
</evidence>
<gene>
    <name evidence="14" type="ORF">COY37_00450</name>
</gene>
<comment type="subunit">
    <text evidence="3">Homotrimer.</text>
</comment>
<accession>A0A2M7TBD5</accession>
<dbReference type="FunFam" id="1.10.3430.10:FF:000007">
    <property type="entry name" value="Ammonium transporter"/>
    <property type="match status" value="1"/>
</dbReference>
<evidence type="ECO:0000313" key="15">
    <source>
        <dbReference type="Proteomes" id="UP000230956"/>
    </source>
</evidence>
<dbReference type="GO" id="GO:0005886">
    <property type="term" value="C:plasma membrane"/>
    <property type="evidence" value="ECO:0007669"/>
    <property type="project" value="UniProtKB-SubCell"/>
</dbReference>
<feature type="transmembrane region" description="Helical" evidence="12">
    <location>
        <begin position="321"/>
        <end position="340"/>
    </location>
</feature>
<dbReference type="PANTHER" id="PTHR43029">
    <property type="entry name" value="AMMONIUM TRANSPORTER MEP2"/>
    <property type="match status" value="1"/>
</dbReference>
<feature type="transmembrane region" description="Helical" evidence="12">
    <location>
        <begin position="134"/>
        <end position="155"/>
    </location>
</feature>
<dbReference type="InterPro" id="IPR029020">
    <property type="entry name" value="Ammonium/urea_transptr"/>
</dbReference>
<keyword evidence="9 12" id="KW-0924">Ammonia transport</keyword>
<feature type="transmembrane region" description="Helical" evidence="12">
    <location>
        <begin position="105"/>
        <end position="127"/>
    </location>
</feature>
<evidence type="ECO:0000256" key="4">
    <source>
        <dbReference type="ARBA" id="ARBA00022448"/>
    </source>
</evidence>
<evidence type="ECO:0000256" key="11">
    <source>
        <dbReference type="ARBA" id="ARBA00054862"/>
    </source>
</evidence>
<comment type="subcellular location">
    <subcellularLocation>
        <location evidence="1 12">Cell membrane</location>
        <topology evidence="1 12">Multi-pass membrane protein</topology>
    </subcellularLocation>
</comment>
<dbReference type="EMBL" id="PFNG01000014">
    <property type="protein sequence ID" value="PIZ42415.1"/>
    <property type="molecule type" value="Genomic_DNA"/>
</dbReference>
<feature type="transmembrane region" description="Helical" evidence="12">
    <location>
        <begin position="267"/>
        <end position="284"/>
    </location>
</feature>
<keyword evidence="5" id="KW-1003">Cell membrane</keyword>
<evidence type="ECO:0000256" key="12">
    <source>
        <dbReference type="RuleBase" id="RU362002"/>
    </source>
</evidence>
<dbReference type="PROSITE" id="PS01219">
    <property type="entry name" value="AMMONIUM_TRANSP"/>
    <property type="match status" value="1"/>
</dbReference>
<dbReference type="Proteomes" id="UP000230956">
    <property type="component" value="Unassembled WGS sequence"/>
</dbReference>
<feature type="transmembrane region" description="Helical" evidence="12">
    <location>
        <begin position="203"/>
        <end position="223"/>
    </location>
</feature>
<proteinExistence type="inferred from homology"/>
<keyword evidence="6 12" id="KW-0812">Transmembrane</keyword>
<evidence type="ECO:0000256" key="9">
    <source>
        <dbReference type="ARBA" id="ARBA00023177"/>
    </source>
</evidence>
<organism evidence="14 15">
    <name type="scientific">Candidatus Aquicultor secundus</name>
    <dbReference type="NCBI Taxonomy" id="1973895"/>
    <lineage>
        <taxon>Bacteria</taxon>
        <taxon>Bacillati</taxon>
        <taxon>Actinomycetota</taxon>
        <taxon>Candidatus Aquicultoria</taxon>
        <taxon>Candidatus Aquicultorales</taxon>
        <taxon>Candidatus Aquicultoraceae</taxon>
        <taxon>Candidatus Aquicultor</taxon>
    </lineage>
</organism>
<dbReference type="AlphaFoldDB" id="A0A2M7TBD5"/>
<evidence type="ECO:0000256" key="8">
    <source>
        <dbReference type="ARBA" id="ARBA00023136"/>
    </source>
</evidence>
<feature type="domain" description="Ammonium transporter AmtB-like" evidence="13">
    <location>
        <begin position="15"/>
        <end position="412"/>
    </location>
</feature>
<evidence type="ECO:0000256" key="1">
    <source>
        <dbReference type="ARBA" id="ARBA00004651"/>
    </source>
</evidence>
<protein>
    <recommendedName>
        <fullName evidence="10 12">Ammonium transporter</fullName>
    </recommendedName>
</protein>
<evidence type="ECO:0000256" key="2">
    <source>
        <dbReference type="ARBA" id="ARBA00005887"/>
    </source>
</evidence>
<dbReference type="InterPro" id="IPR018047">
    <property type="entry name" value="Ammonium_transpt_CS"/>
</dbReference>
<keyword evidence="7 12" id="KW-1133">Transmembrane helix</keyword>
<dbReference type="InterPro" id="IPR001905">
    <property type="entry name" value="Ammonium_transpt"/>
</dbReference>
<comment type="caution">
    <text evidence="14">The sequence shown here is derived from an EMBL/GenBank/DDBJ whole genome shotgun (WGS) entry which is preliminary data.</text>
</comment>
<feature type="transmembrane region" description="Helical" evidence="12">
    <location>
        <begin position="167"/>
        <end position="191"/>
    </location>
</feature>
<evidence type="ECO:0000256" key="10">
    <source>
        <dbReference type="ARBA" id="ARBA00050025"/>
    </source>
</evidence>
<keyword evidence="4 12" id="KW-0813">Transport</keyword>
<evidence type="ECO:0000256" key="3">
    <source>
        <dbReference type="ARBA" id="ARBA00011233"/>
    </source>
</evidence>
<dbReference type="GO" id="GO:0008519">
    <property type="term" value="F:ammonium channel activity"/>
    <property type="evidence" value="ECO:0007669"/>
    <property type="project" value="InterPro"/>
</dbReference>
<comment type="similarity">
    <text evidence="2 12">Belongs to the ammonia transporter channel (TC 1.A.11.2) family.</text>
</comment>
<sequence length="449" mass="46947">MEGFTMQNINTGDTAWMLISTALVMFMTPGLALFYGGMVRNKNVLGTLMHSFIMLGVGTIVWILYGYSLAFGPDKFHIIGDLSWIGLKGVGMAPNADYAATIPHILFMAFQMMFAVITPALITGAFAERIKFSSFLVFMVAWMTFIYSPVAHWVWGVDGWIRNLGALDFAGGTVVHINAAFAALAAALIIGKRKGFGKEAMQPHNLPMTLTGAAILWFGWFGFNAGSALTSGGLAAVAFVVTHVATASAALGWILIEKIKTGKPTTLGAASGAVAGLVAITPASGYVGPLAAVAIGFTAGIVCYLAIGLKFKLGYDDSLDVVGIHGVGGIIGALLTGVFATTVINPAGFNGLLHGNPKQVLIQLVAILVTIGYSFIGSGIILKVIDAVMGLRVSEEDEVTGLDLSQHNETGYALGGFGGGTMEHGIPGSAVLRPETSFTMQAHPANKPQ</sequence>
<dbReference type="SUPFAM" id="SSF111352">
    <property type="entry name" value="Ammonium transporter"/>
    <property type="match status" value="1"/>
</dbReference>
<feature type="transmembrane region" description="Helical" evidence="12">
    <location>
        <begin position="235"/>
        <end position="255"/>
    </location>
</feature>
<keyword evidence="8 12" id="KW-0472">Membrane</keyword>
<reference evidence="15" key="1">
    <citation type="submission" date="2017-09" db="EMBL/GenBank/DDBJ databases">
        <title>Depth-based differentiation of microbial function through sediment-hosted aquifers and enrichment of novel symbionts in the deep terrestrial subsurface.</title>
        <authorList>
            <person name="Probst A.J."/>
            <person name="Ladd B."/>
            <person name="Jarett J.K."/>
            <person name="Geller-Mcgrath D.E."/>
            <person name="Sieber C.M.K."/>
            <person name="Emerson J.B."/>
            <person name="Anantharaman K."/>
            <person name="Thomas B.C."/>
            <person name="Malmstrom R."/>
            <person name="Stieglmeier M."/>
            <person name="Klingl A."/>
            <person name="Woyke T."/>
            <person name="Ryan C.M."/>
            <person name="Banfield J.F."/>
        </authorList>
    </citation>
    <scope>NUCLEOTIDE SEQUENCE [LARGE SCALE GENOMIC DNA]</scope>
</reference>
<feature type="transmembrane region" description="Helical" evidence="12">
    <location>
        <begin position="290"/>
        <end position="309"/>
    </location>
</feature>